<keyword evidence="2" id="KW-1185">Reference proteome</keyword>
<evidence type="ECO:0000313" key="2">
    <source>
        <dbReference type="Proteomes" id="UP001431181"/>
    </source>
</evidence>
<gene>
    <name evidence="1" type="ORF">ONZ52_12370</name>
</gene>
<sequence>MINYVYNGVYQQGMSVSGMLQLGITKGGGPIPRLTGGGLSTTIPQATGLFVPFDGTANHSIAIPLLACAAVLFSSTDPDAHLGTYVYHALSGTVSNNAINTAVAALGNPPLASILVVYTFPNPSDANYVAAAQSIVNFGIPAGQVLFAPNLTTSDFGASGNTFIGI</sequence>
<dbReference type="Proteomes" id="UP001431181">
    <property type="component" value="Unassembled WGS sequence"/>
</dbReference>
<proteinExistence type="predicted"/>
<dbReference type="RefSeq" id="WP_265218941.1">
    <property type="nucleotide sequence ID" value="NZ_JAPEUL010000007.1"/>
</dbReference>
<protein>
    <submittedName>
        <fullName evidence="1">Uncharacterized protein</fullName>
    </submittedName>
</protein>
<dbReference type="EMBL" id="JAPEUL010000007">
    <property type="protein sequence ID" value="MCW4629709.1"/>
    <property type="molecule type" value="Genomic_DNA"/>
</dbReference>
<organism evidence="1 2">
    <name type="scientific">Marinomonas rhodophyticola</name>
    <dbReference type="NCBI Taxonomy" id="2992803"/>
    <lineage>
        <taxon>Bacteria</taxon>
        <taxon>Pseudomonadati</taxon>
        <taxon>Pseudomonadota</taxon>
        <taxon>Gammaproteobacteria</taxon>
        <taxon>Oceanospirillales</taxon>
        <taxon>Oceanospirillaceae</taxon>
        <taxon>Marinomonas</taxon>
    </lineage>
</organism>
<accession>A0ABT3KGP8</accession>
<reference evidence="1" key="1">
    <citation type="submission" date="2022-11" db="EMBL/GenBank/DDBJ databases">
        <title>Marinomonas sp. nov., isolated from marine algae.</title>
        <authorList>
            <person name="Choi D.G."/>
            <person name="Kim J.M."/>
            <person name="Lee J.K."/>
            <person name="Baek J.H."/>
            <person name="Jeon C.O."/>
        </authorList>
    </citation>
    <scope>NUCLEOTIDE SEQUENCE</scope>
    <source>
        <strain evidence="1">KJ51-3</strain>
    </source>
</reference>
<evidence type="ECO:0000313" key="1">
    <source>
        <dbReference type="EMBL" id="MCW4629709.1"/>
    </source>
</evidence>
<name>A0ABT3KGP8_9GAMM</name>
<comment type="caution">
    <text evidence="1">The sequence shown here is derived from an EMBL/GenBank/DDBJ whole genome shotgun (WGS) entry which is preliminary data.</text>
</comment>